<reference evidence="1 2" key="1">
    <citation type="submission" date="2019-03" db="EMBL/GenBank/DDBJ databases">
        <title>Genomic Encyclopedia of Type Strains, Phase IV (KMG-IV): sequencing the most valuable type-strain genomes for metagenomic binning, comparative biology and taxonomic classification.</title>
        <authorList>
            <person name="Goeker M."/>
        </authorList>
    </citation>
    <scope>NUCLEOTIDE SEQUENCE [LARGE SCALE GENOMIC DNA]</scope>
    <source>
        <strain evidence="1 2">DSM 23802</strain>
    </source>
</reference>
<comment type="caution">
    <text evidence="1">The sequence shown here is derived from an EMBL/GenBank/DDBJ whole genome shotgun (WGS) entry which is preliminary data.</text>
</comment>
<organism evidence="1 2">
    <name type="scientific">Tepidibacillus fermentans</name>
    <dbReference type="NCBI Taxonomy" id="1281767"/>
    <lineage>
        <taxon>Bacteria</taxon>
        <taxon>Bacillati</taxon>
        <taxon>Bacillota</taxon>
        <taxon>Bacilli</taxon>
        <taxon>Bacillales</taxon>
        <taxon>Bacillaceae</taxon>
        <taxon>Tepidibacillus</taxon>
    </lineage>
</organism>
<dbReference type="Proteomes" id="UP000295788">
    <property type="component" value="Unassembled WGS sequence"/>
</dbReference>
<evidence type="ECO:0000313" key="1">
    <source>
        <dbReference type="EMBL" id="TCS84067.1"/>
    </source>
</evidence>
<gene>
    <name evidence="1" type="ORF">EDD72_102108</name>
</gene>
<evidence type="ECO:0000313" key="2">
    <source>
        <dbReference type="Proteomes" id="UP000295788"/>
    </source>
</evidence>
<dbReference type="AlphaFoldDB" id="A0A4R3KKB6"/>
<name>A0A4R3KKB6_9BACI</name>
<accession>A0A4R3KKB6</accession>
<proteinExistence type="predicted"/>
<protein>
    <submittedName>
        <fullName evidence="1">Uncharacterized protein</fullName>
    </submittedName>
</protein>
<keyword evidence="2" id="KW-1185">Reference proteome</keyword>
<sequence length="77" mass="9507">MDNQLYILLKKKNEKKVLNDLFQKKGIQLIEEDQEDSTWRKYNRQHQIINRNSLKINSVRAEWFLKNLHDKMNFMRS</sequence>
<dbReference type="RefSeq" id="WP_132766931.1">
    <property type="nucleotide sequence ID" value="NZ_SMAB01000002.1"/>
</dbReference>
<dbReference type="EMBL" id="SMAB01000002">
    <property type="protein sequence ID" value="TCS84067.1"/>
    <property type="molecule type" value="Genomic_DNA"/>
</dbReference>